<evidence type="ECO:0000256" key="1">
    <source>
        <dbReference type="ARBA" id="ARBA00004533"/>
    </source>
</evidence>
<keyword evidence="2" id="KW-1003">Cell membrane</keyword>
<evidence type="ECO:0000259" key="9">
    <source>
        <dbReference type="Pfam" id="PF02470"/>
    </source>
</evidence>
<protein>
    <submittedName>
        <fullName evidence="10">MCE family protein</fullName>
    </submittedName>
</protein>
<keyword evidence="5 8" id="KW-1133">Transmembrane helix</keyword>
<evidence type="ECO:0000256" key="6">
    <source>
        <dbReference type="ARBA" id="ARBA00023136"/>
    </source>
</evidence>
<evidence type="ECO:0000256" key="2">
    <source>
        <dbReference type="ARBA" id="ARBA00022475"/>
    </source>
</evidence>
<feature type="domain" description="Mce/MlaD" evidence="9">
    <location>
        <begin position="308"/>
        <end position="410"/>
    </location>
</feature>
<proteinExistence type="predicted"/>
<evidence type="ECO:0000256" key="5">
    <source>
        <dbReference type="ARBA" id="ARBA00022989"/>
    </source>
</evidence>
<dbReference type="InterPro" id="IPR003399">
    <property type="entry name" value="Mce/MlaD"/>
</dbReference>
<evidence type="ECO:0000256" key="7">
    <source>
        <dbReference type="SAM" id="MobiDB-lite"/>
    </source>
</evidence>
<dbReference type="PANTHER" id="PTHR30462:SF0">
    <property type="entry name" value="INTERMEMBRANE TRANSPORT PROTEIN YEBT"/>
    <property type="match status" value="1"/>
</dbReference>
<name>A0ABY4ALX9_9BURK</name>
<comment type="subcellular location">
    <subcellularLocation>
        <location evidence="1">Cell inner membrane</location>
    </subcellularLocation>
</comment>
<evidence type="ECO:0000256" key="3">
    <source>
        <dbReference type="ARBA" id="ARBA00022519"/>
    </source>
</evidence>
<organism evidence="10 11">
    <name type="scientific">Orrella daihaiensis</name>
    <dbReference type="NCBI Taxonomy" id="2782176"/>
    <lineage>
        <taxon>Bacteria</taxon>
        <taxon>Pseudomonadati</taxon>
        <taxon>Pseudomonadota</taxon>
        <taxon>Betaproteobacteria</taxon>
        <taxon>Burkholderiales</taxon>
        <taxon>Alcaligenaceae</taxon>
        <taxon>Orrella</taxon>
    </lineage>
</organism>
<keyword evidence="4 8" id="KW-0812">Transmembrane</keyword>
<feature type="domain" description="Mce/MlaD" evidence="9">
    <location>
        <begin position="181"/>
        <end position="251"/>
    </location>
</feature>
<dbReference type="InterPro" id="IPR051800">
    <property type="entry name" value="PqiA-PqiB_transport"/>
</dbReference>
<evidence type="ECO:0000313" key="11">
    <source>
        <dbReference type="Proteomes" id="UP000831607"/>
    </source>
</evidence>
<gene>
    <name evidence="10" type="ORF">DHf2319_11735</name>
</gene>
<dbReference type="EMBL" id="CP063982">
    <property type="protein sequence ID" value="UOD50095.1"/>
    <property type="molecule type" value="Genomic_DNA"/>
</dbReference>
<keyword evidence="3" id="KW-0997">Cell inner membrane</keyword>
<accession>A0ABY4ALX9</accession>
<feature type="transmembrane region" description="Helical" evidence="8">
    <location>
        <begin position="37"/>
        <end position="56"/>
    </location>
</feature>
<dbReference type="Pfam" id="PF02470">
    <property type="entry name" value="MlaD"/>
    <property type="match status" value="3"/>
</dbReference>
<keyword evidence="11" id="KW-1185">Reference proteome</keyword>
<feature type="domain" description="Mce/MlaD" evidence="9">
    <location>
        <begin position="62"/>
        <end position="152"/>
    </location>
</feature>
<evidence type="ECO:0000256" key="4">
    <source>
        <dbReference type="ARBA" id="ARBA00022692"/>
    </source>
</evidence>
<reference evidence="10 11" key="1">
    <citation type="submission" date="2020-11" db="EMBL/GenBank/DDBJ databases">
        <title>Algicoccus daihaiensis sp.nov., isolated from Daihai Lake in Inner Mongolia.</title>
        <authorList>
            <person name="Kai J."/>
        </authorList>
    </citation>
    <scope>NUCLEOTIDE SEQUENCE [LARGE SCALE GENOMIC DNA]</scope>
    <source>
        <strain evidence="11">f23</strain>
    </source>
</reference>
<dbReference type="Proteomes" id="UP000831607">
    <property type="component" value="Chromosome"/>
</dbReference>
<sequence>MVDPADKPAPSDQQPANMDLAKSAQPPRIVRKRKGNFWLVWLIPLVASLIGLSIVWHDWSNRGPTISIRLDSASGLEAGKTQIKFRDVVVGTVTNIRLSDTGDEVLVDAELNLDAKGLAKEGTQFWVVRPTIGLSGVSGLSTLLSGVYINADTKTFKSNAPEKLNFVALTEPPAISSDRPGSRFKLRSETLGSLGPGAPIYFLRIPVGVVTKYELEENGSFVDIEVFVDAPYDKYVGGNTRFWNESGVYVNVGSDGLTVSTESLVSVLAGGLAFGNFGPPIPLATNQTFKLYGNKALADEVPIGLAVPVTMKFYQSTKGLEAQAPVTFQGVEIGIVNSADLDFDIYKGEFFTHVKATLYPARLGSVFQTMQRANRTVEQATESLAMMVKRGLRAELKTASLLTGSLYVSMSLVRDAPPVKEVAATVPLEMPTVVTSDLEDIQKQIASIVDNINKIPFEQLSADLSDSLKELTELGKSLNNTLAPELSAVLKDLQSTLGQVDEFLGASDELPARLDSSLKEIDKAVRATKSLIDELRAQPNSIIFGEPSPSYSRDNLGGTP</sequence>
<keyword evidence="6 8" id="KW-0472">Membrane</keyword>
<evidence type="ECO:0000256" key="8">
    <source>
        <dbReference type="SAM" id="Phobius"/>
    </source>
</evidence>
<dbReference type="RefSeq" id="WP_243478492.1">
    <property type="nucleotide sequence ID" value="NZ_CP063982.1"/>
</dbReference>
<dbReference type="PANTHER" id="PTHR30462">
    <property type="entry name" value="INTERMEMBRANE TRANSPORT PROTEIN PQIB-RELATED"/>
    <property type="match status" value="1"/>
</dbReference>
<evidence type="ECO:0000313" key="10">
    <source>
        <dbReference type="EMBL" id="UOD50095.1"/>
    </source>
</evidence>
<feature type="region of interest" description="Disordered" evidence="7">
    <location>
        <begin position="1"/>
        <end position="25"/>
    </location>
</feature>